<dbReference type="InterPro" id="IPR036388">
    <property type="entry name" value="WH-like_DNA-bd_sf"/>
</dbReference>
<name>A0A1U7NK55_9FIRM</name>
<comment type="caution">
    <text evidence="6">The sequence shown here is derived from an EMBL/GenBank/DDBJ whole genome shotgun (WGS) entry which is preliminary data.</text>
</comment>
<evidence type="ECO:0000313" key="7">
    <source>
        <dbReference type="Proteomes" id="UP000186705"/>
    </source>
</evidence>
<dbReference type="InterPro" id="IPR000281">
    <property type="entry name" value="HTH_RpiR"/>
</dbReference>
<keyword evidence="1" id="KW-0805">Transcription regulation</keyword>
<dbReference type="InterPro" id="IPR047640">
    <property type="entry name" value="RpiR-like"/>
</dbReference>
<dbReference type="PANTHER" id="PTHR30514:SF21">
    <property type="entry name" value="RPIR-FAMILY TRANSCRIPTIONAL REGULATOR"/>
    <property type="match status" value="1"/>
</dbReference>
<dbReference type="Proteomes" id="UP000186705">
    <property type="component" value="Unassembled WGS sequence"/>
</dbReference>
<dbReference type="GO" id="GO:0097367">
    <property type="term" value="F:carbohydrate derivative binding"/>
    <property type="evidence" value="ECO:0007669"/>
    <property type="project" value="InterPro"/>
</dbReference>
<feature type="domain" description="HTH rpiR-type" evidence="4">
    <location>
        <begin position="6"/>
        <end position="81"/>
    </location>
</feature>
<dbReference type="Gene3D" id="3.40.50.10490">
    <property type="entry name" value="Glucose-6-phosphate isomerase like protein, domain 1"/>
    <property type="match status" value="1"/>
</dbReference>
<dbReference type="PANTHER" id="PTHR30514">
    <property type="entry name" value="GLUCOKINASE"/>
    <property type="match status" value="1"/>
</dbReference>
<evidence type="ECO:0000256" key="1">
    <source>
        <dbReference type="ARBA" id="ARBA00023015"/>
    </source>
</evidence>
<gene>
    <name evidence="6" type="ORF">BO225_10835</name>
</gene>
<keyword evidence="7" id="KW-1185">Reference proteome</keyword>
<dbReference type="GO" id="GO:0003677">
    <property type="term" value="F:DNA binding"/>
    <property type="evidence" value="ECO:0007669"/>
    <property type="project" value="UniProtKB-KW"/>
</dbReference>
<evidence type="ECO:0000256" key="3">
    <source>
        <dbReference type="ARBA" id="ARBA00023163"/>
    </source>
</evidence>
<protein>
    <submittedName>
        <fullName evidence="6">RpiR family transcriptional regulator</fullName>
    </submittedName>
</protein>
<dbReference type="SUPFAM" id="SSF53697">
    <property type="entry name" value="SIS domain"/>
    <property type="match status" value="1"/>
</dbReference>
<dbReference type="Pfam" id="PF01418">
    <property type="entry name" value="HTH_6"/>
    <property type="match status" value="1"/>
</dbReference>
<dbReference type="STRING" id="1862672.BO225_10835"/>
<evidence type="ECO:0000256" key="2">
    <source>
        <dbReference type="ARBA" id="ARBA00023125"/>
    </source>
</evidence>
<organism evidence="6 7">
    <name type="scientific">Dubosiella newyorkensis</name>
    <dbReference type="NCBI Taxonomy" id="1862672"/>
    <lineage>
        <taxon>Bacteria</taxon>
        <taxon>Bacillati</taxon>
        <taxon>Bacillota</taxon>
        <taxon>Erysipelotrichia</taxon>
        <taxon>Erysipelotrichales</taxon>
        <taxon>Erysipelotrichaceae</taxon>
        <taxon>Dubosiella</taxon>
    </lineage>
</organism>
<sequence length="278" mass="31923">MEYTEKSALPLIESTYEDLTATEKQVADYFLEKNELHDFSLKHVAAILNVSEATLVRFSKKIGFKGYREFIYQYEKSLAASKPNENVTESSLQVLNAYQDLLTKTYSLIREEQIGACAKMISQANRVYVMGIGSSGYAAREMAYRFMRVGLDIEAFDDIDMIRMISVFRKESDLVIVLSLSGSRQELLESLRVSHERGAKTMMITSSRYEYLNDFVDEVIVVPSLLHLNHGNLISPQFPLLVMIDILYAACMRYNRDEKRKFHEKTVEVIDRSGQMVE</sequence>
<dbReference type="PROSITE" id="PS51071">
    <property type="entry name" value="HTH_RPIR"/>
    <property type="match status" value="1"/>
</dbReference>
<evidence type="ECO:0000259" key="5">
    <source>
        <dbReference type="PROSITE" id="PS51464"/>
    </source>
</evidence>
<dbReference type="CDD" id="cd05013">
    <property type="entry name" value="SIS_RpiR"/>
    <property type="match status" value="1"/>
</dbReference>
<reference evidence="6 7" key="1">
    <citation type="submission" date="2016-11" db="EMBL/GenBank/DDBJ databases">
        <title>Description of two novel members of the family Erysipelotrichaceae: Ileibacterium lipovorans gen. nov., sp. nov. and Dubosiella newyorkensis, gen. nov., sp. nov.</title>
        <authorList>
            <person name="Cox L.M."/>
            <person name="Sohn J."/>
            <person name="Tyrrell K.L."/>
            <person name="Citron D.M."/>
            <person name="Lawson P.A."/>
            <person name="Patel N.B."/>
            <person name="Iizumi T."/>
            <person name="Perez-Perez G.I."/>
            <person name="Goldstein E.J."/>
            <person name="Blaser M.J."/>
        </authorList>
    </citation>
    <scope>NUCLEOTIDE SEQUENCE [LARGE SCALE GENOMIC DNA]</scope>
    <source>
        <strain evidence="6 7">NYU-BL-A4</strain>
    </source>
</reference>
<dbReference type="InterPro" id="IPR009057">
    <property type="entry name" value="Homeodomain-like_sf"/>
</dbReference>
<dbReference type="EMBL" id="MPKA01000113">
    <property type="protein sequence ID" value="OLU44392.1"/>
    <property type="molecule type" value="Genomic_DNA"/>
</dbReference>
<keyword evidence="2" id="KW-0238">DNA-binding</keyword>
<dbReference type="AlphaFoldDB" id="A0A1U7NK55"/>
<keyword evidence="3" id="KW-0804">Transcription</keyword>
<dbReference type="InterPro" id="IPR001347">
    <property type="entry name" value="SIS_dom"/>
</dbReference>
<dbReference type="GO" id="GO:1901135">
    <property type="term" value="P:carbohydrate derivative metabolic process"/>
    <property type="evidence" value="ECO:0007669"/>
    <property type="project" value="InterPro"/>
</dbReference>
<dbReference type="Pfam" id="PF01380">
    <property type="entry name" value="SIS"/>
    <property type="match status" value="1"/>
</dbReference>
<accession>A0A1U7NK55</accession>
<dbReference type="GO" id="GO:0003700">
    <property type="term" value="F:DNA-binding transcription factor activity"/>
    <property type="evidence" value="ECO:0007669"/>
    <property type="project" value="InterPro"/>
</dbReference>
<evidence type="ECO:0000313" key="6">
    <source>
        <dbReference type="EMBL" id="OLU44392.1"/>
    </source>
</evidence>
<evidence type="ECO:0000259" key="4">
    <source>
        <dbReference type="PROSITE" id="PS51071"/>
    </source>
</evidence>
<feature type="domain" description="SIS" evidence="5">
    <location>
        <begin position="117"/>
        <end position="260"/>
    </location>
</feature>
<dbReference type="PROSITE" id="PS51464">
    <property type="entry name" value="SIS"/>
    <property type="match status" value="1"/>
</dbReference>
<dbReference type="Gene3D" id="1.10.10.10">
    <property type="entry name" value="Winged helix-like DNA-binding domain superfamily/Winged helix DNA-binding domain"/>
    <property type="match status" value="1"/>
</dbReference>
<dbReference type="SUPFAM" id="SSF46689">
    <property type="entry name" value="Homeodomain-like"/>
    <property type="match status" value="1"/>
</dbReference>
<proteinExistence type="predicted"/>
<dbReference type="InterPro" id="IPR035472">
    <property type="entry name" value="RpiR-like_SIS"/>
</dbReference>
<dbReference type="InterPro" id="IPR046348">
    <property type="entry name" value="SIS_dom_sf"/>
</dbReference>